<evidence type="ECO:0000313" key="1">
    <source>
        <dbReference type="EMBL" id="KAK2095816.1"/>
    </source>
</evidence>
<sequence>MTNVCKTTWSSGRKACAQCDQKDKSPGAVPVKLVANVFSAAGLEPVSTVDMHTAQVQGFFSIAMDDLHVEPGVCGGPERILQTGGTATMFRSKQEEPKRLRHSWTDLTWLALQENCWGG</sequence>
<dbReference type="EMBL" id="JASSZA010000012">
    <property type="protein sequence ID" value="KAK2095816.1"/>
    <property type="molecule type" value="Genomic_DNA"/>
</dbReference>
<evidence type="ECO:0000313" key="2">
    <source>
        <dbReference type="Proteomes" id="UP001266305"/>
    </source>
</evidence>
<protein>
    <submittedName>
        <fullName evidence="1">Uncharacterized protein</fullName>
    </submittedName>
</protein>
<keyword evidence="2" id="KW-1185">Reference proteome</keyword>
<dbReference type="SUPFAM" id="SSF53271">
    <property type="entry name" value="PRTase-like"/>
    <property type="match status" value="1"/>
</dbReference>
<dbReference type="Gene3D" id="3.40.50.2020">
    <property type="match status" value="1"/>
</dbReference>
<dbReference type="InterPro" id="IPR029057">
    <property type="entry name" value="PRTase-like"/>
</dbReference>
<gene>
    <name evidence="1" type="ORF">P7K49_024850</name>
</gene>
<accession>A0ABQ9UFI7</accession>
<proteinExistence type="predicted"/>
<dbReference type="Proteomes" id="UP001266305">
    <property type="component" value="Unassembled WGS sequence"/>
</dbReference>
<name>A0ABQ9UFI7_SAGOE</name>
<reference evidence="1 2" key="1">
    <citation type="submission" date="2023-05" db="EMBL/GenBank/DDBJ databases">
        <title>B98-5 Cell Line De Novo Hybrid Assembly: An Optical Mapping Approach.</title>
        <authorList>
            <person name="Kananen K."/>
            <person name="Auerbach J.A."/>
            <person name="Kautto E."/>
            <person name="Blachly J.S."/>
        </authorList>
    </citation>
    <scope>NUCLEOTIDE SEQUENCE [LARGE SCALE GENOMIC DNA]</scope>
    <source>
        <strain evidence="1">B95-8</strain>
        <tissue evidence="1">Cell line</tissue>
    </source>
</reference>
<comment type="caution">
    <text evidence="1">The sequence shown here is derived from an EMBL/GenBank/DDBJ whole genome shotgun (WGS) entry which is preliminary data.</text>
</comment>
<organism evidence="1 2">
    <name type="scientific">Saguinus oedipus</name>
    <name type="common">Cotton-top tamarin</name>
    <name type="synonym">Oedipomidas oedipus</name>
    <dbReference type="NCBI Taxonomy" id="9490"/>
    <lineage>
        <taxon>Eukaryota</taxon>
        <taxon>Metazoa</taxon>
        <taxon>Chordata</taxon>
        <taxon>Craniata</taxon>
        <taxon>Vertebrata</taxon>
        <taxon>Euteleostomi</taxon>
        <taxon>Mammalia</taxon>
        <taxon>Eutheria</taxon>
        <taxon>Euarchontoglires</taxon>
        <taxon>Primates</taxon>
        <taxon>Haplorrhini</taxon>
        <taxon>Platyrrhini</taxon>
        <taxon>Cebidae</taxon>
        <taxon>Callitrichinae</taxon>
        <taxon>Saguinus</taxon>
    </lineage>
</organism>